<feature type="transmembrane region" description="Helical" evidence="1">
    <location>
        <begin position="137"/>
        <end position="155"/>
    </location>
</feature>
<evidence type="ECO:0000313" key="2">
    <source>
        <dbReference type="EMBL" id="PZR00701.1"/>
    </source>
</evidence>
<proteinExistence type="predicted"/>
<sequence length="389" mass="42334">MQKTEAEARFTRPVHQIVLVLIVTLIVAAGLFITFPALRDVFLAKPLLNGFVGCVFVLGIVICFLQLIQLMQSVRWIDDFVRHIPGHELVRPPSLLMPLAALLRSRGARMQISSSNARSILESVGTRIDEQRDITRYLANLLIFLGLLGTFYGLATTVPHMVDTIRSLAPQENETRAQAFDKLMGGLEGQLGGMGTAFSSSLLGLAGSLVVGLLELFVSHGTNRFYRELEEWLSTITRVGFTGEGEAATGVEGLAIGHAFDTMTDQMEVLQGLYAQSEANRSVVDDRLTEIANSVDRLVDRMAEGAGQVALLSRIADGQDQLAKALALPEGGAHVDAESRMRLRSIDVQLLRILEEISAGRQESITDLRADLAALTTAIRQLSRGAGRT</sequence>
<name>A0A2W5USC7_CERSP</name>
<feature type="transmembrane region" description="Helical" evidence="1">
    <location>
        <begin position="17"/>
        <end position="38"/>
    </location>
</feature>
<keyword evidence="1" id="KW-0472">Membrane</keyword>
<evidence type="ECO:0000256" key="1">
    <source>
        <dbReference type="SAM" id="Phobius"/>
    </source>
</evidence>
<gene>
    <name evidence="2" type="ORF">DI533_09230</name>
</gene>
<organism evidence="2 3">
    <name type="scientific">Cereibacter sphaeroides</name>
    <name type="common">Rhodobacter sphaeroides</name>
    <dbReference type="NCBI Taxonomy" id="1063"/>
    <lineage>
        <taxon>Bacteria</taxon>
        <taxon>Pseudomonadati</taxon>
        <taxon>Pseudomonadota</taxon>
        <taxon>Alphaproteobacteria</taxon>
        <taxon>Rhodobacterales</taxon>
        <taxon>Paracoccaceae</taxon>
        <taxon>Cereibacter</taxon>
    </lineage>
</organism>
<comment type="caution">
    <text evidence="2">The sequence shown here is derived from an EMBL/GenBank/DDBJ whole genome shotgun (WGS) entry which is preliminary data.</text>
</comment>
<reference evidence="2 3" key="1">
    <citation type="submission" date="2017-08" db="EMBL/GenBank/DDBJ databases">
        <title>Infants hospitalized years apart are colonized by the same room-sourced microbial strains.</title>
        <authorList>
            <person name="Brooks B."/>
            <person name="Olm M.R."/>
            <person name="Firek B.A."/>
            <person name="Baker R."/>
            <person name="Thomas B.C."/>
            <person name="Morowitz M.J."/>
            <person name="Banfield J.F."/>
        </authorList>
    </citation>
    <scope>NUCLEOTIDE SEQUENCE [LARGE SCALE GENOMIC DNA]</scope>
    <source>
        <strain evidence="2">S2_003_000_R2_11</strain>
    </source>
</reference>
<feature type="transmembrane region" description="Helical" evidence="1">
    <location>
        <begin position="197"/>
        <end position="218"/>
    </location>
</feature>
<dbReference type="Proteomes" id="UP000248975">
    <property type="component" value="Unassembled WGS sequence"/>
</dbReference>
<dbReference type="EMBL" id="QFQS01000001">
    <property type="protein sequence ID" value="PZR00701.1"/>
    <property type="molecule type" value="Genomic_DNA"/>
</dbReference>
<keyword evidence="1" id="KW-1133">Transmembrane helix</keyword>
<feature type="transmembrane region" description="Helical" evidence="1">
    <location>
        <begin position="50"/>
        <end position="68"/>
    </location>
</feature>
<keyword evidence="1" id="KW-0812">Transmembrane</keyword>
<dbReference type="AlphaFoldDB" id="A0A2W5USC7"/>
<accession>A0A2W5USC7</accession>
<evidence type="ECO:0000313" key="3">
    <source>
        <dbReference type="Proteomes" id="UP000248975"/>
    </source>
</evidence>
<protein>
    <submittedName>
        <fullName evidence="2">Biopolymer transporter ExbB</fullName>
    </submittedName>
</protein>